<evidence type="ECO:0000256" key="3">
    <source>
        <dbReference type="ARBA" id="ARBA00022723"/>
    </source>
</evidence>
<comment type="function">
    <text evidence="6">Toxic component of a toxin-antitoxin (TA) system. An RNase.</text>
</comment>
<dbReference type="InterPro" id="IPR022907">
    <property type="entry name" value="VapC_family"/>
</dbReference>
<evidence type="ECO:0000256" key="4">
    <source>
        <dbReference type="ARBA" id="ARBA00022801"/>
    </source>
</evidence>
<keyword evidence="9" id="KW-1185">Reference proteome</keyword>
<evidence type="ECO:0000256" key="2">
    <source>
        <dbReference type="ARBA" id="ARBA00022722"/>
    </source>
</evidence>
<dbReference type="HAMAP" id="MF_00265">
    <property type="entry name" value="VapC_Nob1"/>
    <property type="match status" value="1"/>
</dbReference>
<accession>A0A317NZQ0</accession>
<dbReference type="InterPro" id="IPR044153">
    <property type="entry name" value="PIN_Pae0151-like"/>
</dbReference>
<reference evidence="8 9" key="1">
    <citation type="submission" date="2018-05" db="EMBL/GenBank/DDBJ databases">
        <title>Genomic Encyclopedia of Type Strains, Phase IV (KMG-IV): sequencing the most valuable type-strain genomes for metagenomic binning, comparative biology and taxonomic classification.</title>
        <authorList>
            <person name="Goeker M."/>
        </authorList>
    </citation>
    <scope>NUCLEOTIDE SEQUENCE [LARGE SCALE GENOMIC DNA]</scope>
    <source>
        <strain evidence="8 9">DSM 44717</strain>
    </source>
</reference>
<gene>
    <name evidence="6" type="primary">vapC</name>
    <name evidence="8" type="ORF">DFR69_102511</name>
</gene>
<evidence type="ECO:0000256" key="5">
    <source>
        <dbReference type="ARBA" id="ARBA00022842"/>
    </source>
</evidence>
<evidence type="ECO:0000256" key="1">
    <source>
        <dbReference type="ARBA" id="ARBA00022649"/>
    </source>
</evidence>
<feature type="domain" description="PIN" evidence="7">
    <location>
        <begin position="7"/>
        <end position="123"/>
    </location>
</feature>
<dbReference type="GO" id="GO:0000287">
    <property type="term" value="F:magnesium ion binding"/>
    <property type="evidence" value="ECO:0007669"/>
    <property type="project" value="UniProtKB-UniRule"/>
</dbReference>
<dbReference type="GO" id="GO:0090729">
    <property type="term" value="F:toxin activity"/>
    <property type="evidence" value="ECO:0007669"/>
    <property type="project" value="UniProtKB-KW"/>
</dbReference>
<dbReference type="PANTHER" id="PTHR35901">
    <property type="entry name" value="RIBONUCLEASE VAPC3"/>
    <property type="match status" value="1"/>
</dbReference>
<evidence type="ECO:0000256" key="6">
    <source>
        <dbReference type="HAMAP-Rule" id="MF_00265"/>
    </source>
</evidence>
<dbReference type="CDD" id="cd09873">
    <property type="entry name" value="PIN_Pae0151-like"/>
    <property type="match status" value="1"/>
</dbReference>
<dbReference type="EMBL" id="QGTL01000002">
    <property type="protein sequence ID" value="PWV79448.1"/>
    <property type="molecule type" value="Genomic_DNA"/>
</dbReference>
<keyword evidence="4 6" id="KW-0378">Hydrolase</keyword>
<name>A0A317NZQ0_9NOCA</name>
<dbReference type="GO" id="GO:0004540">
    <property type="term" value="F:RNA nuclease activity"/>
    <property type="evidence" value="ECO:0007669"/>
    <property type="project" value="InterPro"/>
</dbReference>
<keyword evidence="5 6" id="KW-0460">Magnesium</keyword>
<dbReference type="Proteomes" id="UP000246410">
    <property type="component" value="Unassembled WGS sequence"/>
</dbReference>
<evidence type="ECO:0000313" key="9">
    <source>
        <dbReference type="Proteomes" id="UP000246410"/>
    </source>
</evidence>
<dbReference type="InterPro" id="IPR002716">
    <property type="entry name" value="PIN_dom"/>
</dbReference>
<feature type="binding site" evidence="6">
    <location>
        <position position="9"/>
    </location>
    <ligand>
        <name>Mg(2+)</name>
        <dbReference type="ChEBI" id="CHEBI:18420"/>
    </ligand>
</feature>
<proteinExistence type="inferred from homology"/>
<comment type="similarity">
    <text evidence="6">Belongs to the PINc/VapC protein family.</text>
</comment>
<evidence type="ECO:0000313" key="8">
    <source>
        <dbReference type="EMBL" id="PWV79448.1"/>
    </source>
</evidence>
<dbReference type="RefSeq" id="WP_110036572.1">
    <property type="nucleotide sequence ID" value="NZ_QGTL01000002.1"/>
</dbReference>
<dbReference type="InterPro" id="IPR029060">
    <property type="entry name" value="PIN-like_dom_sf"/>
</dbReference>
<comment type="cofactor">
    <cofactor evidence="6">
        <name>Mg(2+)</name>
        <dbReference type="ChEBI" id="CHEBI:18420"/>
    </cofactor>
</comment>
<dbReference type="PANTHER" id="PTHR35901:SF1">
    <property type="entry name" value="EXONUCLEASE VAPC9"/>
    <property type="match status" value="1"/>
</dbReference>
<keyword evidence="6" id="KW-0800">Toxin</keyword>
<dbReference type="GO" id="GO:0016787">
    <property type="term" value="F:hydrolase activity"/>
    <property type="evidence" value="ECO:0007669"/>
    <property type="project" value="UniProtKB-KW"/>
</dbReference>
<sequence>MASEEFVVDASAALTALIRKDAVGTAVGRLLEATVCHAPHLIDAEVGNVLRRHERGGLITAGEAALGLRMVTTVVDNRYAQHGWLAEHAWELRHSISFYDGLYAALAARLDIPLLTADAKLAKSHGLPCRVELIS</sequence>
<dbReference type="Pfam" id="PF01850">
    <property type="entry name" value="PIN"/>
    <property type="match status" value="1"/>
</dbReference>
<keyword evidence="1 6" id="KW-1277">Toxin-antitoxin system</keyword>
<keyword evidence="3 6" id="KW-0479">Metal-binding</keyword>
<organism evidence="8 9">
    <name type="scientific">Nocardia neocaledoniensis</name>
    <dbReference type="NCBI Taxonomy" id="236511"/>
    <lineage>
        <taxon>Bacteria</taxon>
        <taxon>Bacillati</taxon>
        <taxon>Actinomycetota</taxon>
        <taxon>Actinomycetes</taxon>
        <taxon>Mycobacteriales</taxon>
        <taxon>Nocardiaceae</taxon>
        <taxon>Nocardia</taxon>
    </lineage>
</organism>
<dbReference type="InterPro" id="IPR051619">
    <property type="entry name" value="TypeII_TA_RNase_PINc/VapC"/>
</dbReference>
<feature type="binding site" evidence="6">
    <location>
        <position position="100"/>
    </location>
    <ligand>
        <name>Mg(2+)</name>
        <dbReference type="ChEBI" id="CHEBI:18420"/>
    </ligand>
</feature>
<dbReference type="EC" id="3.1.-.-" evidence="6"/>
<keyword evidence="2 6" id="KW-0540">Nuclease</keyword>
<dbReference type="Gene3D" id="3.40.50.1010">
    <property type="entry name" value="5'-nuclease"/>
    <property type="match status" value="1"/>
</dbReference>
<protein>
    <recommendedName>
        <fullName evidence="6">Ribonuclease VapC</fullName>
        <shortName evidence="6">RNase VapC</shortName>
        <ecNumber evidence="6">3.1.-.-</ecNumber>
    </recommendedName>
    <alternativeName>
        <fullName evidence="6">Toxin VapC</fullName>
    </alternativeName>
</protein>
<dbReference type="AlphaFoldDB" id="A0A317NZQ0"/>
<evidence type="ECO:0000259" key="7">
    <source>
        <dbReference type="Pfam" id="PF01850"/>
    </source>
</evidence>
<comment type="caution">
    <text evidence="8">The sequence shown here is derived from an EMBL/GenBank/DDBJ whole genome shotgun (WGS) entry which is preliminary data.</text>
</comment>
<dbReference type="SUPFAM" id="SSF88723">
    <property type="entry name" value="PIN domain-like"/>
    <property type="match status" value="1"/>
</dbReference>